<dbReference type="Proteomes" id="UP000590442">
    <property type="component" value="Unassembled WGS sequence"/>
</dbReference>
<evidence type="ECO:0008006" key="3">
    <source>
        <dbReference type="Google" id="ProtNLM"/>
    </source>
</evidence>
<organism evidence="1 2">
    <name type="scientific">Saonia flava</name>
    <dbReference type="NCBI Taxonomy" id="523696"/>
    <lineage>
        <taxon>Bacteria</taxon>
        <taxon>Pseudomonadati</taxon>
        <taxon>Bacteroidota</taxon>
        <taxon>Flavobacteriia</taxon>
        <taxon>Flavobacteriales</taxon>
        <taxon>Flavobacteriaceae</taxon>
        <taxon>Saonia</taxon>
    </lineage>
</organism>
<accession>A0A846R3G3</accession>
<dbReference type="EMBL" id="JAATJJ010000002">
    <property type="protein sequence ID" value="NJB72515.1"/>
    <property type="molecule type" value="Genomic_DNA"/>
</dbReference>
<dbReference type="RefSeq" id="WP_167965597.1">
    <property type="nucleotide sequence ID" value="NZ_JAATJJ010000002.1"/>
</dbReference>
<comment type="caution">
    <text evidence="1">The sequence shown here is derived from an EMBL/GenBank/DDBJ whole genome shotgun (WGS) entry which is preliminary data.</text>
</comment>
<dbReference type="AlphaFoldDB" id="A0A846R3G3"/>
<reference evidence="1 2" key="1">
    <citation type="submission" date="2020-03" db="EMBL/GenBank/DDBJ databases">
        <title>Genomic Encyclopedia of Type Strains, Phase IV (KMG-IV): sequencing the most valuable type-strain genomes for metagenomic binning, comparative biology and taxonomic classification.</title>
        <authorList>
            <person name="Goeker M."/>
        </authorList>
    </citation>
    <scope>NUCLEOTIDE SEQUENCE [LARGE SCALE GENOMIC DNA]</scope>
    <source>
        <strain evidence="1 2">DSM 29762</strain>
    </source>
</reference>
<protein>
    <recommendedName>
        <fullName evidence="3">Four helix bundle protein</fullName>
    </recommendedName>
</protein>
<proteinExistence type="predicted"/>
<gene>
    <name evidence="1" type="ORF">GGR42_003006</name>
</gene>
<evidence type="ECO:0000313" key="1">
    <source>
        <dbReference type="EMBL" id="NJB72515.1"/>
    </source>
</evidence>
<sequence>MPYKNLNTVPVYRKSLSLCEISREIVSYISSNKDLLKLYQSNSHRDIIANSIITDAILIPQKIEQAERTESYATRMKNVLYVNIMTRNILSYCNGLEKDGFKEKEYINLLRNEIKSFRLAYKLWRRSLRRM</sequence>
<evidence type="ECO:0000313" key="2">
    <source>
        <dbReference type="Proteomes" id="UP000590442"/>
    </source>
</evidence>
<name>A0A846R3G3_9FLAO</name>
<keyword evidence="2" id="KW-1185">Reference proteome</keyword>